<comment type="caution">
    <text evidence="2">The sequence shown here is derived from an EMBL/GenBank/DDBJ whole genome shotgun (WGS) entry which is preliminary data.</text>
</comment>
<organism evidence="2 3">
    <name type="scientific">Prescottella agglutinans</name>
    <dbReference type="NCBI Taxonomy" id="1644129"/>
    <lineage>
        <taxon>Bacteria</taxon>
        <taxon>Bacillati</taxon>
        <taxon>Actinomycetota</taxon>
        <taxon>Actinomycetes</taxon>
        <taxon>Mycobacteriales</taxon>
        <taxon>Nocardiaceae</taxon>
        <taxon>Prescottella</taxon>
    </lineage>
</organism>
<name>A0ABT6MIZ6_9NOCA</name>
<reference evidence="2 3" key="1">
    <citation type="submission" date="2023-04" db="EMBL/GenBank/DDBJ databases">
        <title>Forest soil microbial communities from Buena Vista Peninsula, Colon Province, Panama.</title>
        <authorList>
            <person name="Bouskill N."/>
        </authorList>
    </citation>
    <scope>NUCLEOTIDE SEQUENCE [LARGE SCALE GENOMIC DNA]</scope>
    <source>
        <strain evidence="2 3">CFH S0262</strain>
    </source>
</reference>
<dbReference type="PROSITE" id="PS51257">
    <property type="entry name" value="PROKAR_LIPOPROTEIN"/>
    <property type="match status" value="1"/>
</dbReference>
<evidence type="ECO:0000256" key="1">
    <source>
        <dbReference type="SAM" id="MobiDB-lite"/>
    </source>
</evidence>
<evidence type="ECO:0000313" key="3">
    <source>
        <dbReference type="Proteomes" id="UP001160334"/>
    </source>
</evidence>
<gene>
    <name evidence="2" type="ORF">M2280_005554</name>
</gene>
<dbReference type="Proteomes" id="UP001160334">
    <property type="component" value="Unassembled WGS sequence"/>
</dbReference>
<dbReference type="EMBL" id="JARXVC010000020">
    <property type="protein sequence ID" value="MDH6284296.1"/>
    <property type="molecule type" value="Genomic_DNA"/>
</dbReference>
<proteinExistence type="predicted"/>
<dbReference type="RefSeq" id="WP_280763524.1">
    <property type="nucleotide sequence ID" value="NZ_JARXVC010000020.1"/>
</dbReference>
<feature type="region of interest" description="Disordered" evidence="1">
    <location>
        <begin position="171"/>
        <end position="193"/>
    </location>
</feature>
<sequence length="193" mass="20173">MGESTKVSGRVLTASTLCVVVGIALALTGCTNDVRATGSPDITTLDVETQAEPQVECSSGWRDFGPARPGTAETMVPDAPLFAEVCRYEKAARGDGPPTPPPLTASGRIDGAELATVVDAFNAATGEVNPRRCGRPPQVGDPATIVWTTFHYAEGLPVQVAWSGPCNQIGNGTKSADNLPRQIPPYWTNPEPG</sequence>
<evidence type="ECO:0000313" key="2">
    <source>
        <dbReference type="EMBL" id="MDH6284296.1"/>
    </source>
</evidence>
<accession>A0ABT6MIZ6</accession>
<keyword evidence="3" id="KW-1185">Reference proteome</keyword>
<protein>
    <submittedName>
        <fullName evidence="2">Uncharacterized protein</fullName>
    </submittedName>
</protein>